<evidence type="ECO:0000256" key="1">
    <source>
        <dbReference type="SAM" id="Phobius"/>
    </source>
</evidence>
<gene>
    <name evidence="2" type="ORF">NCTC10179_00100</name>
</gene>
<organism evidence="2 3">
    <name type="scientific">Mycoplasmopsis columboralis</name>
    <dbReference type="NCBI Taxonomy" id="171282"/>
    <lineage>
        <taxon>Bacteria</taxon>
        <taxon>Bacillati</taxon>
        <taxon>Mycoplasmatota</taxon>
        <taxon>Mycoplasmoidales</taxon>
        <taxon>Metamycoplasmataceae</taxon>
        <taxon>Mycoplasmopsis</taxon>
    </lineage>
</organism>
<feature type="transmembrane region" description="Helical" evidence="1">
    <location>
        <begin position="175"/>
        <end position="191"/>
    </location>
</feature>
<dbReference type="Proteomes" id="UP000289497">
    <property type="component" value="Chromosome"/>
</dbReference>
<evidence type="ECO:0000313" key="3">
    <source>
        <dbReference type="Proteomes" id="UP000289497"/>
    </source>
</evidence>
<sequence>MTPKQLLSTFWNTQGFFTEVLAVFILVFFVLLFKMLITAFKVKGTKIILPLGFSLITFLMYVQLWASSKYLFNTPQTPLVNPIFVLLQSFLQGYKLGNGLNPSSFKPLDNGVPYLIGGQLLGFIFAISLFLVLFIPLKYYLAKINPKYQDIKKMTIFEVFHRDDKTLVGFSIKESIFLIIFTVSVGFAFYIKPTEFGTTKYDLLIVSTVIIFILLFFSSYFGYFAFLIYLDWFIAVINFVENFKTKRNLQIVQSDFRLSFTSLFQMLITTVLTIIIPIIVGGIVIAIFANTKGDGVNF</sequence>
<evidence type="ECO:0008006" key="4">
    <source>
        <dbReference type="Google" id="ProtNLM"/>
    </source>
</evidence>
<name>A0A449B5R2_9BACT</name>
<feature type="transmembrane region" description="Helical" evidence="1">
    <location>
        <begin position="114"/>
        <end position="137"/>
    </location>
</feature>
<reference evidence="2 3" key="1">
    <citation type="submission" date="2019-01" db="EMBL/GenBank/DDBJ databases">
        <authorList>
            <consortium name="Pathogen Informatics"/>
        </authorList>
    </citation>
    <scope>NUCLEOTIDE SEQUENCE [LARGE SCALE GENOMIC DNA]</scope>
    <source>
        <strain evidence="2 3">NCTC10179</strain>
    </source>
</reference>
<protein>
    <recommendedName>
        <fullName evidence="4">Transmembrane protein</fullName>
    </recommendedName>
</protein>
<feature type="transmembrane region" description="Helical" evidence="1">
    <location>
        <begin position="20"/>
        <end position="40"/>
    </location>
</feature>
<keyword evidence="1" id="KW-0472">Membrane</keyword>
<keyword evidence="3" id="KW-1185">Reference proteome</keyword>
<keyword evidence="1" id="KW-0812">Transmembrane</keyword>
<dbReference type="EMBL" id="LR215039">
    <property type="protein sequence ID" value="VEU75944.1"/>
    <property type="molecule type" value="Genomic_DNA"/>
</dbReference>
<dbReference type="NCBIfam" id="NF046011">
    <property type="entry name" value="MAG4940_fam"/>
    <property type="match status" value="1"/>
</dbReference>
<accession>A0A449B5R2</accession>
<dbReference type="AlphaFoldDB" id="A0A449B5R2"/>
<dbReference type="OrthoDB" id="400390at2"/>
<proteinExistence type="predicted"/>
<feature type="transmembrane region" description="Helical" evidence="1">
    <location>
        <begin position="263"/>
        <end position="289"/>
    </location>
</feature>
<keyword evidence="1" id="KW-1133">Transmembrane helix</keyword>
<feature type="transmembrane region" description="Helical" evidence="1">
    <location>
        <begin position="47"/>
        <end position="66"/>
    </location>
</feature>
<dbReference type="KEGG" id="mcou:NCTC10179_00100"/>
<dbReference type="RefSeq" id="WP_129693730.1">
    <property type="nucleotide sequence ID" value="NZ_LR215039.1"/>
</dbReference>
<feature type="transmembrane region" description="Helical" evidence="1">
    <location>
        <begin position="203"/>
        <end position="220"/>
    </location>
</feature>
<evidence type="ECO:0000313" key="2">
    <source>
        <dbReference type="EMBL" id="VEU75944.1"/>
    </source>
</evidence>